<dbReference type="Gene3D" id="3.40.50.2300">
    <property type="match status" value="1"/>
</dbReference>
<dbReference type="PANTHER" id="PTHR43304:SF1">
    <property type="entry name" value="PAC DOMAIN-CONTAINING PROTEIN"/>
    <property type="match status" value="1"/>
</dbReference>
<dbReference type="CDD" id="cd00130">
    <property type="entry name" value="PAS"/>
    <property type="match status" value="3"/>
</dbReference>
<organism evidence="10 11">
    <name type="scientific">Halorientalis brevis</name>
    <dbReference type="NCBI Taxonomy" id="1126241"/>
    <lineage>
        <taxon>Archaea</taxon>
        <taxon>Methanobacteriati</taxon>
        <taxon>Methanobacteriota</taxon>
        <taxon>Stenosarchaea group</taxon>
        <taxon>Halobacteria</taxon>
        <taxon>Halobacteriales</taxon>
        <taxon>Haloarculaceae</taxon>
        <taxon>Halorientalis</taxon>
    </lineage>
</organism>
<dbReference type="Pfam" id="PF00072">
    <property type="entry name" value="Response_reg"/>
    <property type="match status" value="1"/>
</dbReference>
<dbReference type="PROSITE" id="PS50113">
    <property type="entry name" value="PAC"/>
    <property type="match status" value="3"/>
</dbReference>
<dbReference type="Gene3D" id="3.30.450.20">
    <property type="entry name" value="PAS domain"/>
    <property type="match status" value="3"/>
</dbReference>
<comment type="caution">
    <text evidence="10">The sequence shown here is derived from an EMBL/GenBank/DDBJ whole genome shotgun (WGS) entry which is preliminary data.</text>
</comment>
<dbReference type="InterPro" id="IPR013655">
    <property type="entry name" value="PAS_fold_3"/>
</dbReference>
<feature type="domain" description="PAC" evidence="9">
    <location>
        <begin position="232"/>
        <end position="284"/>
    </location>
</feature>
<proteinExistence type="predicted"/>
<keyword evidence="11" id="KW-1185">Reference proteome</keyword>
<dbReference type="AlphaFoldDB" id="A0ABD6CC79"/>
<dbReference type="CDD" id="cd00156">
    <property type="entry name" value="REC"/>
    <property type="match status" value="1"/>
</dbReference>
<dbReference type="SUPFAM" id="SSF52172">
    <property type="entry name" value="CheY-like"/>
    <property type="match status" value="1"/>
</dbReference>
<dbReference type="EC" id="2.7.13.3" evidence="2"/>
<evidence type="ECO:0000259" key="7">
    <source>
        <dbReference type="PROSITE" id="PS50110"/>
    </source>
</evidence>
<dbReference type="SMART" id="SM00091">
    <property type="entry name" value="PAS"/>
    <property type="match status" value="3"/>
</dbReference>
<dbReference type="Pfam" id="PF08447">
    <property type="entry name" value="PAS_3"/>
    <property type="match status" value="1"/>
</dbReference>
<dbReference type="SMART" id="SM00086">
    <property type="entry name" value="PAC"/>
    <property type="match status" value="3"/>
</dbReference>
<comment type="catalytic activity">
    <reaction evidence="1">
        <text>ATP + protein L-histidine = ADP + protein N-phospho-L-histidine.</text>
        <dbReference type="EC" id="2.7.13.3"/>
    </reaction>
</comment>
<keyword evidence="5" id="KW-0418">Kinase</keyword>
<feature type="modified residue" description="4-aspartylphosphate" evidence="6">
    <location>
        <position position="74"/>
    </location>
</feature>
<dbReference type="InterPro" id="IPR001610">
    <property type="entry name" value="PAC"/>
</dbReference>
<name>A0ABD6CC79_9EURY</name>
<keyword evidence="3 6" id="KW-0597">Phosphoprotein</keyword>
<dbReference type="InterPro" id="IPR001789">
    <property type="entry name" value="Sig_transdc_resp-reg_receiver"/>
</dbReference>
<evidence type="ECO:0000256" key="2">
    <source>
        <dbReference type="ARBA" id="ARBA00012438"/>
    </source>
</evidence>
<dbReference type="InterPro" id="IPR052162">
    <property type="entry name" value="Sensor_kinase/Photoreceptor"/>
</dbReference>
<evidence type="ECO:0000256" key="1">
    <source>
        <dbReference type="ARBA" id="ARBA00000085"/>
    </source>
</evidence>
<dbReference type="PROSITE" id="PS50110">
    <property type="entry name" value="RESPONSE_REGULATORY"/>
    <property type="match status" value="1"/>
</dbReference>
<evidence type="ECO:0000256" key="3">
    <source>
        <dbReference type="ARBA" id="ARBA00022553"/>
    </source>
</evidence>
<dbReference type="RefSeq" id="WP_247380497.1">
    <property type="nucleotide sequence ID" value="NZ_JALLGV010000008.1"/>
</dbReference>
<evidence type="ECO:0000259" key="9">
    <source>
        <dbReference type="PROSITE" id="PS50113"/>
    </source>
</evidence>
<feature type="domain" description="PAC" evidence="9">
    <location>
        <begin position="480"/>
        <end position="532"/>
    </location>
</feature>
<dbReference type="InterPro" id="IPR011006">
    <property type="entry name" value="CheY-like_superfamily"/>
</dbReference>
<evidence type="ECO:0000259" key="8">
    <source>
        <dbReference type="PROSITE" id="PS50112"/>
    </source>
</evidence>
<evidence type="ECO:0000256" key="6">
    <source>
        <dbReference type="PROSITE-ProRule" id="PRU00169"/>
    </source>
</evidence>
<dbReference type="GO" id="GO:0004673">
    <property type="term" value="F:protein histidine kinase activity"/>
    <property type="evidence" value="ECO:0007669"/>
    <property type="project" value="UniProtKB-EC"/>
</dbReference>
<keyword evidence="4" id="KW-0808">Transferase</keyword>
<sequence>MSDAAGDPVDREPVAVTGERQIRVLHVDDESTLVETSAVWLEKVGDRLSVVTETSAQDALDRLAEDDVDCIVSDYDMPRMNGLEFLEAVRETHPDLPFILFTGKGSEEIASEAISAGVTDYLQKEVGTDQYTLLANRIERAVGEQRTVDALEESERVLSTLMSNLPGIVYRARNERHWPMSFVSDGSIDVTGYEPDQLTSGDVSYGEDVVHPEDQEAVWEAVQAAVDDGVPYKLEYRVETKQGETRWVWEQGRAVETTADGTAVLEGVITDITEQKEREGQLRQTKQRYRRVVEQNLFAIYIIQDGVIQYVNPKAASVFGYTPEEMTDGMTAFDIVAEEDHDLLRENIDRREQGDVGELQYELTGVRKDGTEFVFEVHSGIIEYEGEPALLGALIDVTDRKERERELEQYETMVETVGDGVYVLDNDFRFVTVNEAMTDLSGYGREQLVGSSASLILDEADTENALAARDELRDADQEVGTLALDVQTADGESIPCEVRFRLLADDDGAYQGTAGVIRDLTRQSASEPDLADQH</sequence>
<dbReference type="PROSITE" id="PS50112">
    <property type="entry name" value="PAS"/>
    <property type="match status" value="3"/>
</dbReference>
<dbReference type="EMBL" id="JBHUDJ010000006">
    <property type="protein sequence ID" value="MFD1587878.1"/>
    <property type="molecule type" value="Genomic_DNA"/>
</dbReference>
<reference evidence="10 11" key="1">
    <citation type="journal article" date="2019" name="Int. J. Syst. Evol. Microbiol.">
        <title>The Global Catalogue of Microorganisms (GCM) 10K type strain sequencing project: providing services to taxonomists for standard genome sequencing and annotation.</title>
        <authorList>
            <consortium name="The Broad Institute Genomics Platform"/>
            <consortium name="The Broad Institute Genome Sequencing Center for Infectious Disease"/>
            <person name="Wu L."/>
            <person name="Ma J."/>
        </authorList>
    </citation>
    <scope>NUCLEOTIDE SEQUENCE [LARGE SCALE GENOMIC DNA]</scope>
    <source>
        <strain evidence="10 11">CGMCC 1.12125</strain>
    </source>
</reference>
<dbReference type="SMART" id="SM00448">
    <property type="entry name" value="REC"/>
    <property type="match status" value="1"/>
</dbReference>
<feature type="domain" description="PAC" evidence="9">
    <location>
        <begin position="359"/>
        <end position="409"/>
    </location>
</feature>
<gene>
    <name evidence="10" type="ORF">ACFR9U_12895</name>
</gene>
<dbReference type="NCBIfam" id="TIGR00229">
    <property type="entry name" value="sensory_box"/>
    <property type="match status" value="3"/>
</dbReference>
<feature type="domain" description="PAS" evidence="8">
    <location>
        <begin position="406"/>
        <end position="479"/>
    </location>
</feature>
<evidence type="ECO:0000256" key="4">
    <source>
        <dbReference type="ARBA" id="ARBA00022679"/>
    </source>
</evidence>
<accession>A0ABD6CC79</accession>
<dbReference type="InterPro" id="IPR000700">
    <property type="entry name" value="PAS-assoc_C"/>
</dbReference>
<dbReference type="Proteomes" id="UP001597119">
    <property type="component" value="Unassembled WGS sequence"/>
</dbReference>
<evidence type="ECO:0000256" key="5">
    <source>
        <dbReference type="ARBA" id="ARBA00022777"/>
    </source>
</evidence>
<dbReference type="InterPro" id="IPR000014">
    <property type="entry name" value="PAS"/>
</dbReference>
<protein>
    <recommendedName>
        <fullName evidence="2">histidine kinase</fullName>
        <ecNumber evidence="2">2.7.13.3</ecNumber>
    </recommendedName>
</protein>
<feature type="domain" description="Response regulatory" evidence="7">
    <location>
        <begin position="23"/>
        <end position="139"/>
    </location>
</feature>
<feature type="domain" description="PAS" evidence="8">
    <location>
        <begin position="154"/>
        <end position="229"/>
    </location>
</feature>
<evidence type="ECO:0000313" key="10">
    <source>
        <dbReference type="EMBL" id="MFD1587878.1"/>
    </source>
</evidence>
<feature type="domain" description="PAS" evidence="8">
    <location>
        <begin position="285"/>
        <end position="355"/>
    </location>
</feature>
<dbReference type="Pfam" id="PF13426">
    <property type="entry name" value="PAS_9"/>
    <property type="match status" value="2"/>
</dbReference>
<evidence type="ECO:0000313" key="11">
    <source>
        <dbReference type="Proteomes" id="UP001597119"/>
    </source>
</evidence>
<dbReference type="SUPFAM" id="SSF55785">
    <property type="entry name" value="PYP-like sensor domain (PAS domain)"/>
    <property type="match status" value="3"/>
</dbReference>
<dbReference type="InterPro" id="IPR035965">
    <property type="entry name" value="PAS-like_dom_sf"/>
</dbReference>
<dbReference type="PANTHER" id="PTHR43304">
    <property type="entry name" value="PHYTOCHROME-LIKE PROTEIN CPH1"/>
    <property type="match status" value="1"/>
</dbReference>